<dbReference type="EMBL" id="CWHQ02000002">
    <property type="protein sequence ID" value="SBO20137.1"/>
    <property type="molecule type" value="Genomic_DNA"/>
</dbReference>
<reference evidence="5 6" key="2">
    <citation type="submission" date="2016-05" db="EMBL/GenBank/DDBJ databases">
        <authorList>
            <person name="Sharaf H."/>
        </authorList>
    </citation>
    <scope>NUCLEOTIDE SEQUENCE [LARGE SCALE GENOMIC DNA]</scope>
    <source>
        <strain evidence="5 6">H</strain>
    </source>
</reference>
<protein>
    <submittedName>
        <fullName evidence="4">Uncharacterized protein</fullName>
    </submittedName>
</protein>
<evidence type="ECO:0000256" key="1">
    <source>
        <dbReference type="SAM" id="Phobius"/>
    </source>
</evidence>
<evidence type="ECO:0000313" key="5">
    <source>
        <dbReference type="Proteomes" id="UP000182128"/>
    </source>
</evidence>
<gene>
    <name evidence="3" type="ORF">PKNA1_C2_0916600</name>
    <name evidence="4" type="ORF">PKNA1_H1_0916600</name>
</gene>
<feature type="signal peptide" evidence="2">
    <location>
        <begin position="1"/>
        <end position="23"/>
    </location>
</feature>
<evidence type="ECO:0000256" key="2">
    <source>
        <dbReference type="SAM" id="SignalP"/>
    </source>
</evidence>
<dbReference type="Proteomes" id="UP000182128">
    <property type="component" value="Unassembled WGS sequence"/>
</dbReference>
<organism evidence="4 6">
    <name type="scientific">Plasmodium knowlesi (strain H)</name>
    <dbReference type="NCBI Taxonomy" id="5851"/>
    <lineage>
        <taxon>Eukaryota</taxon>
        <taxon>Sar</taxon>
        <taxon>Alveolata</taxon>
        <taxon>Apicomplexa</taxon>
        <taxon>Aconoidasida</taxon>
        <taxon>Haemosporida</taxon>
        <taxon>Plasmodiidae</taxon>
        <taxon>Plasmodium</taxon>
        <taxon>Plasmodium (Plasmodium)</taxon>
    </lineage>
</organism>
<reference evidence="4" key="1">
    <citation type="submission" date="2016-05" db="EMBL/GenBank/DDBJ databases">
        <authorList>
            <person name="Lavstsen T."/>
            <person name="Jespersen J.S."/>
        </authorList>
    </citation>
    <scope>NUCLEOTIDE SEQUENCE [LARGE SCALE GENOMIC DNA]</scope>
</reference>
<dbReference type="PANTHER" id="PTHR39767">
    <property type="entry name" value="CALCIUM/CALMODULIN-BINDING MEMBRANE PROTEIN PCM4-RELATED"/>
    <property type="match status" value="1"/>
</dbReference>
<proteinExistence type="predicted"/>
<evidence type="ECO:0000313" key="4">
    <source>
        <dbReference type="EMBL" id="SBO20584.1"/>
    </source>
</evidence>
<dbReference type="AlphaFoldDB" id="A0A1A7VFC4"/>
<evidence type="ECO:0000313" key="3">
    <source>
        <dbReference type="EMBL" id="SBO20137.1"/>
    </source>
</evidence>
<dbReference type="Proteomes" id="UP000182142">
    <property type="component" value="Unassembled WGS sequence"/>
</dbReference>
<dbReference type="EMBL" id="CWHR02000001">
    <property type="protein sequence ID" value="SBO20584.1"/>
    <property type="molecule type" value="Genomic_DNA"/>
</dbReference>
<feature type="chain" id="PRO_5015053921" evidence="2">
    <location>
        <begin position="24"/>
        <end position="284"/>
    </location>
</feature>
<keyword evidence="1" id="KW-1133">Transmembrane helix</keyword>
<dbReference type="PANTHER" id="PTHR39767:SF2">
    <property type="entry name" value="CHROMOSOME UNDETERMINED SCAFFOLD_1, WHOLE GENOME SHOTGUN SEQUENCE"/>
    <property type="match status" value="1"/>
</dbReference>
<sequence>MMGGSLGAILLPLLLLLSGYVKTDYGIKTNKLTFLSELEQCKKEINIYEEGNSFFIRNKDNTYLEVQEKVTAAGSLNVFGTVHMNDYRAFEQKQWTLHHLDTFDRKESAWTPSDISTCGNSPDTFLGGPCIFGAGEAYTSVRDIPKHSALKIKLRIHFFDVWEGDSLFLQADRKTIWAESHKSNPVEKGVGDGINLCGKEYPDRLSVSANSKTIIGERIILILFQTVIFVTLLIPPLKQLQVPVDIEFEHSSETVTILIGSTLKKTNDACSTSWGVDDLHVYYK</sequence>
<keyword evidence="1" id="KW-0812">Transmembrane</keyword>
<feature type="transmembrane region" description="Helical" evidence="1">
    <location>
        <begin position="219"/>
        <end position="237"/>
    </location>
</feature>
<keyword evidence="2" id="KW-0732">Signal</keyword>
<name>A0A1A7VFC4_PLAKH</name>
<accession>A0A1A7VFC4</accession>
<evidence type="ECO:0000313" key="6">
    <source>
        <dbReference type="Proteomes" id="UP000182142"/>
    </source>
</evidence>
<keyword evidence="1" id="KW-0472">Membrane</keyword>